<evidence type="ECO:0000256" key="5">
    <source>
        <dbReference type="SAM" id="MobiDB-lite"/>
    </source>
</evidence>
<name>A0A1V2I7F9_9ACTN</name>
<evidence type="ECO:0000313" key="7">
    <source>
        <dbReference type="EMBL" id="ONH27125.1"/>
    </source>
</evidence>
<dbReference type="Pfam" id="PF00440">
    <property type="entry name" value="TetR_N"/>
    <property type="match status" value="1"/>
</dbReference>
<dbReference type="PROSITE" id="PS50977">
    <property type="entry name" value="HTH_TETR_2"/>
    <property type="match status" value="1"/>
</dbReference>
<dbReference type="GO" id="GO:0000976">
    <property type="term" value="F:transcription cis-regulatory region binding"/>
    <property type="evidence" value="ECO:0007669"/>
    <property type="project" value="TreeGrafter"/>
</dbReference>
<dbReference type="PANTHER" id="PTHR30055:SF234">
    <property type="entry name" value="HTH-TYPE TRANSCRIPTIONAL REGULATOR BETI"/>
    <property type="match status" value="1"/>
</dbReference>
<evidence type="ECO:0000256" key="4">
    <source>
        <dbReference type="PROSITE-ProRule" id="PRU00335"/>
    </source>
</evidence>
<comment type="caution">
    <text evidence="7">The sequence shown here is derived from an EMBL/GenBank/DDBJ whole genome shotgun (WGS) entry which is preliminary data.</text>
</comment>
<dbReference type="Gene3D" id="1.10.357.10">
    <property type="entry name" value="Tetracycline Repressor, domain 2"/>
    <property type="match status" value="1"/>
</dbReference>
<evidence type="ECO:0000256" key="1">
    <source>
        <dbReference type="ARBA" id="ARBA00023015"/>
    </source>
</evidence>
<evidence type="ECO:0000256" key="3">
    <source>
        <dbReference type="ARBA" id="ARBA00023163"/>
    </source>
</evidence>
<dbReference type="EMBL" id="MOMC01000047">
    <property type="protein sequence ID" value="ONH27125.1"/>
    <property type="molecule type" value="Genomic_DNA"/>
</dbReference>
<gene>
    <name evidence="7" type="ORF">BL253_22765</name>
</gene>
<accession>A0A1V2I7F9</accession>
<organism evidence="7 8">
    <name type="scientific">Pseudofrankia asymbiotica</name>
    <dbReference type="NCBI Taxonomy" id="1834516"/>
    <lineage>
        <taxon>Bacteria</taxon>
        <taxon>Bacillati</taxon>
        <taxon>Actinomycetota</taxon>
        <taxon>Actinomycetes</taxon>
        <taxon>Frankiales</taxon>
        <taxon>Frankiaceae</taxon>
        <taxon>Pseudofrankia</taxon>
    </lineage>
</organism>
<dbReference type="Pfam" id="PF17754">
    <property type="entry name" value="TetR_C_14"/>
    <property type="match status" value="1"/>
</dbReference>
<feature type="compositionally biased region" description="Low complexity" evidence="5">
    <location>
        <begin position="8"/>
        <end position="26"/>
    </location>
</feature>
<dbReference type="PRINTS" id="PR00455">
    <property type="entry name" value="HTHTETR"/>
</dbReference>
<dbReference type="Proteomes" id="UP000188929">
    <property type="component" value="Unassembled WGS sequence"/>
</dbReference>
<dbReference type="SUPFAM" id="SSF46689">
    <property type="entry name" value="Homeodomain-like"/>
    <property type="match status" value="1"/>
</dbReference>
<keyword evidence="1" id="KW-0805">Transcription regulation</keyword>
<dbReference type="InterPro" id="IPR023772">
    <property type="entry name" value="DNA-bd_HTH_TetR-type_CS"/>
</dbReference>
<feature type="region of interest" description="Disordered" evidence="5">
    <location>
        <begin position="1"/>
        <end position="68"/>
    </location>
</feature>
<protein>
    <recommendedName>
        <fullName evidence="6">HTH tetR-type domain-containing protein</fullName>
    </recommendedName>
</protein>
<feature type="compositionally biased region" description="Low complexity" evidence="5">
    <location>
        <begin position="299"/>
        <end position="310"/>
    </location>
</feature>
<evidence type="ECO:0000259" key="6">
    <source>
        <dbReference type="PROSITE" id="PS50977"/>
    </source>
</evidence>
<dbReference type="InterPro" id="IPR041347">
    <property type="entry name" value="MftR_C"/>
</dbReference>
<dbReference type="InterPro" id="IPR001647">
    <property type="entry name" value="HTH_TetR"/>
</dbReference>
<dbReference type="OrthoDB" id="8688418at2"/>
<proteinExistence type="predicted"/>
<dbReference type="InterPro" id="IPR050109">
    <property type="entry name" value="HTH-type_TetR-like_transc_reg"/>
</dbReference>
<sequence>MATGTSKGTAARRLLAGLTAPAAGTPVIRPVGRHTTATPAERGQPAGDTAPPGGPGGPGEAGDLDEGVPAGLRERKKLRTRRTIVDTAHALFAQYGYDATTIEAIAVSAEVSVRTFFRYFATKEEVALAPLDEVGELALAALARRPAHEPPLAALRSASLDAWATMAPHPAAFRGYVEHLLIADAAPAVSAAMLQRMMRLGDRLAAAITPRFPPQTGRAPGRGIDLRPQLTAAAFLAAVQVGVRGWFTRGGHDLDEMLAMVEYCIDQLVPADSTHPTPERPEPVRPAPAGVACGPTSVPTAAQPTGPPAGLRVGGPASGDPAEG</sequence>
<dbReference type="InterPro" id="IPR009057">
    <property type="entry name" value="Homeodomain-like_sf"/>
</dbReference>
<feature type="DNA-binding region" description="H-T-H motif" evidence="4">
    <location>
        <begin position="101"/>
        <end position="120"/>
    </location>
</feature>
<reference evidence="8" key="1">
    <citation type="submission" date="2016-10" db="EMBL/GenBank/DDBJ databases">
        <title>Frankia sp. NRRL B-16386 Genome sequencing.</title>
        <authorList>
            <person name="Ghodhbane-Gtari F."/>
            <person name="Swanson E."/>
            <person name="Gueddou A."/>
            <person name="Hezbri K."/>
            <person name="Ktari K."/>
            <person name="Nouioui I."/>
            <person name="Morris K."/>
            <person name="Simpson S."/>
            <person name="Abebe-Akele F."/>
            <person name="Thomas K."/>
            <person name="Gtari M."/>
            <person name="Tisa L.S."/>
        </authorList>
    </citation>
    <scope>NUCLEOTIDE SEQUENCE [LARGE SCALE GENOMIC DNA]</scope>
    <source>
        <strain evidence="8">NRRL B-16386</strain>
    </source>
</reference>
<dbReference type="PANTHER" id="PTHR30055">
    <property type="entry name" value="HTH-TYPE TRANSCRIPTIONAL REGULATOR RUTR"/>
    <property type="match status" value="1"/>
</dbReference>
<keyword evidence="3" id="KW-0804">Transcription</keyword>
<feature type="domain" description="HTH tetR-type" evidence="6">
    <location>
        <begin position="78"/>
        <end position="138"/>
    </location>
</feature>
<keyword evidence="8" id="KW-1185">Reference proteome</keyword>
<dbReference type="GO" id="GO:0003700">
    <property type="term" value="F:DNA-binding transcription factor activity"/>
    <property type="evidence" value="ECO:0007669"/>
    <property type="project" value="TreeGrafter"/>
</dbReference>
<dbReference type="Gene3D" id="1.10.10.60">
    <property type="entry name" value="Homeodomain-like"/>
    <property type="match status" value="1"/>
</dbReference>
<evidence type="ECO:0000256" key="2">
    <source>
        <dbReference type="ARBA" id="ARBA00023125"/>
    </source>
</evidence>
<dbReference type="AlphaFoldDB" id="A0A1V2I7F9"/>
<feature type="region of interest" description="Disordered" evidence="5">
    <location>
        <begin position="272"/>
        <end position="324"/>
    </location>
</feature>
<keyword evidence="2 4" id="KW-0238">DNA-binding</keyword>
<evidence type="ECO:0000313" key="8">
    <source>
        <dbReference type="Proteomes" id="UP000188929"/>
    </source>
</evidence>
<dbReference type="STRING" id="1834516.BL253_22765"/>
<dbReference type="PROSITE" id="PS01081">
    <property type="entry name" value="HTH_TETR_1"/>
    <property type="match status" value="1"/>
</dbReference>
<dbReference type="RefSeq" id="WP_076819221.1">
    <property type="nucleotide sequence ID" value="NZ_MOMC01000047.1"/>
</dbReference>